<protein>
    <submittedName>
        <fullName evidence="1">DUF1670 domain-containing protein</fullName>
    </submittedName>
</protein>
<dbReference type="InterPro" id="IPR012872">
    <property type="entry name" value="DUF1670"/>
</dbReference>
<accession>A0ABV6Z662</accession>
<keyword evidence="2" id="KW-1185">Reference proteome</keyword>
<dbReference type="EMBL" id="JBHPBY010000651">
    <property type="protein sequence ID" value="MFC1853932.1"/>
    <property type="molecule type" value="Genomic_DNA"/>
</dbReference>
<dbReference type="Proteomes" id="UP001594351">
    <property type="component" value="Unassembled WGS sequence"/>
</dbReference>
<evidence type="ECO:0000313" key="1">
    <source>
        <dbReference type="EMBL" id="MFC1853932.1"/>
    </source>
</evidence>
<proteinExistence type="predicted"/>
<comment type="caution">
    <text evidence="1">The sequence shown here is derived from an EMBL/GenBank/DDBJ whole genome shotgun (WGS) entry which is preliminary data.</text>
</comment>
<dbReference type="Pfam" id="PF07900">
    <property type="entry name" value="DUF1670"/>
    <property type="match status" value="1"/>
</dbReference>
<gene>
    <name evidence="1" type="ORF">ACFL27_27425</name>
</gene>
<evidence type="ECO:0000313" key="2">
    <source>
        <dbReference type="Proteomes" id="UP001594351"/>
    </source>
</evidence>
<organism evidence="1 2">
    <name type="scientific">candidate division CSSED10-310 bacterium</name>
    <dbReference type="NCBI Taxonomy" id="2855610"/>
    <lineage>
        <taxon>Bacteria</taxon>
        <taxon>Bacteria division CSSED10-310</taxon>
    </lineage>
</organism>
<sequence>MSILKKTVITKENEYPMFAPPQSYKHYNSAKKRLLHGALEQFFGTELPAVFGPLLRKRIVDEIVDIVDKMTPQKDNLRPGQIVWNAVSIDTRPSDPNCKFVPVILTLIDHDDIEDLASGEKMTTIAQNAIARISKEAEQQGAYLSMRDIGLFSWRQNSNISSYRKSWEQKHDAVLPHIGSKQDFGTCLTHKEIIIKKVVLDKKDPRIVAKETNHSQRCVDRYLKDYNRVKTCCLQNKELWFIQNATGLSKGLILQYLRIIEKNEKKT</sequence>
<reference evidence="1 2" key="1">
    <citation type="submission" date="2024-09" db="EMBL/GenBank/DDBJ databases">
        <title>Laminarin stimulates single cell rates of sulfate reduction while oxygen inhibits transcriptomic activity in coastal marine sediment.</title>
        <authorList>
            <person name="Lindsay M."/>
            <person name="Orcutt B."/>
            <person name="Emerson D."/>
            <person name="Stepanauskas R."/>
            <person name="D'Angelo T."/>
        </authorList>
    </citation>
    <scope>NUCLEOTIDE SEQUENCE [LARGE SCALE GENOMIC DNA]</scope>
    <source>
        <strain evidence="1">SAG AM-311-K15</strain>
    </source>
</reference>
<name>A0ABV6Z662_UNCC1</name>